<keyword evidence="1 2" id="KW-0378">Hydrolase</keyword>
<evidence type="ECO:0000313" key="2">
    <source>
        <dbReference type="EMBL" id="AEI08084.1"/>
    </source>
</evidence>
<keyword evidence="3" id="KW-1185">Reference proteome</keyword>
<dbReference type="Gene3D" id="3.40.50.1000">
    <property type="entry name" value="HAD superfamily/HAD-like"/>
    <property type="match status" value="1"/>
</dbReference>
<dbReference type="RefSeq" id="WP_013913708.1">
    <property type="nucleotide sequence ID" value="NC_015689.1"/>
</dbReference>
<reference evidence="2 3" key="1">
    <citation type="journal article" date="2003" name="Gene">
        <title>Complete nucleotide sequence of the circular megaplasmid pHCG3 of Oligotropha carboxidovorans: function in the chemolithoautotrophic utilization of CO, H(2) and CO(2).</title>
        <authorList>
            <person name="Fuhrmann S."/>
            <person name="Ferner M."/>
            <person name="Jeffke T."/>
            <person name="Henne A."/>
            <person name="Gottschalk G."/>
            <person name="Meyer O."/>
        </authorList>
    </citation>
    <scope>NUCLEOTIDE SEQUENCE [LARGE SCALE GENOMIC DNA]</scope>
    <source>
        <strain evidence="3">ATCC 49405 / DSM 1227 / KCTC 32145 / OM5</strain>
        <plasmid evidence="2">pHCG3</plasmid>
    </source>
</reference>
<keyword evidence="2" id="KW-0614">Plasmid</keyword>
<dbReference type="InterPro" id="IPR023214">
    <property type="entry name" value="HAD_sf"/>
</dbReference>
<dbReference type="InterPro" id="IPR051540">
    <property type="entry name" value="S-2-haloacid_dehalogenase"/>
</dbReference>
<sequence>MNPRAVLFDLYYTLVCEREDNPFYETVAGELGLALETFRPHYNACGRPTMRGELDGMVGRVTEACRLAGHLAAPEAIIDVVERNMELFYGSVFIYGDAPDTLRRLRAGGFRLAIVSNASPYSEEVLRRSGLVADVDDIVMSYTLGTLKPDPRLYTEACQRLGVSPGDAIYVGDGGDDELEGARRIGMGTILVDRGLRHTDAARRFADRECKRLGEVVSAMTDLTSTLPEARRAAYR</sequence>
<gene>
    <name evidence="2" type="ordered locus">OCA5_pHCG300090</name>
</gene>
<dbReference type="InterPro" id="IPR036412">
    <property type="entry name" value="HAD-like_sf"/>
</dbReference>
<dbReference type="NCBIfam" id="TIGR01549">
    <property type="entry name" value="HAD-SF-IA-v1"/>
    <property type="match status" value="1"/>
</dbReference>
<dbReference type="SFLD" id="SFLDS00003">
    <property type="entry name" value="Haloacid_Dehalogenase"/>
    <property type="match status" value="1"/>
</dbReference>
<protein>
    <submittedName>
        <fullName evidence="2">HAD hydrolase, family IA, variant 1</fullName>
    </submittedName>
</protein>
<dbReference type="OrthoDB" id="9809962at2"/>
<dbReference type="Pfam" id="PF00702">
    <property type="entry name" value="Hydrolase"/>
    <property type="match status" value="1"/>
</dbReference>
<evidence type="ECO:0000256" key="1">
    <source>
        <dbReference type="ARBA" id="ARBA00022801"/>
    </source>
</evidence>
<dbReference type="AlphaFoldDB" id="Q6LBD3"/>
<proteinExistence type="predicted"/>
<dbReference type="SFLD" id="SFLDG01129">
    <property type="entry name" value="C1.5:_HAD__Beta-PGM__Phosphata"/>
    <property type="match status" value="1"/>
</dbReference>
<reference evidence="2 3" key="2">
    <citation type="journal article" date="2011" name="J. Bacteriol.">
        <title>Complete genome sequences of the chemolithoautotrophic Oligotropha carboxidovorans strains OM4 and OM5.</title>
        <authorList>
            <person name="Volland S."/>
            <person name="Rachinger M."/>
            <person name="Strittmatter A."/>
            <person name="Daniel R."/>
            <person name="Gottschalk G."/>
            <person name="Meyer O."/>
        </authorList>
    </citation>
    <scope>NUCLEOTIDE SEQUENCE [LARGE SCALE GENOMIC DNA]</scope>
    <source>
        <strain evidence="3">ATCC 49405 / DSM 1227 / KCTC 32145 / OM5</strain>
        <plasmid evidence="2">pHCG3</plasmid>
    </source>
</reference>
<dbReference type="EMBL" id="CP002827">
    <property type="protein sequence ID" value="AEI08084.1"/>
    <property type="molecule type" value="Genomic_DNA"/>
</dbReference>
<dbReference type="HOGENOM" id="CLU_045011_20_0_5"/>
<dbReference type="PANTHER" id="PTHR43316">
    <property type="entry name" value="HYDROLASE, HALOACID DELAHOGENASE-RELATED"/>
    <property type="match status" value="1"/>
</dbReference>
<dbReference type="NCBIfam" id="TIGR01509">
    <property type="entry name" value="HAD-SF-IA-v3"/>
    <property type="match status" value="1"/>
</dbReference>
<evidence type="ECO:0000313" key="3">
    <source>
        <dbReference type="Proteomes" id="UP000007730"/>
    </source>
</evidence>
<accession>Q6LBD3</accession>
<dbReference type="KEGG" id="ocg:OCA5_pHCG300090"/>
<dbReference type="Proteomes" id="UP000007730">
    <property type="component" value="Plasmid pHCG3"/>
</dbReference>
<dbReference type="InterPro" id="IPR006439">
    <property type="entry name" value="HAD-SF_hydro_IA"/>
</dbReference>
<dbReference type="GO" id="GO:0016787">
    <property type="term" value="F:hydrolase activity"/>
    <property type="evidence" value="ECO:0007669"/>
    <property type="project" value="UniProtKB-KW"/>
</dbReference>
<geneLocation type="plasmid" evidence="2 3">
    <name>pHCG3</name>
</geneLocation>
<organism evidence="2 3">
    <name type="scientific">Afipia carboxidovorans (strain ATCC 49405 / DSM 1227 / KCTC 32145 / OM5)</name>
    <name type="common">Oligotropha carboxidovorans</name>
    <dbReference type="NCBI Taxonomy" id="504832"/>
    <lineage>
        <taxon>Bacteria</taxon>
        <taxon>Pseudomonadati</taxon>
        <taxon>Pseudomonadota</taxon>
        <taxon>Alphaproteobacteria</taxon>
        <taxon>Hyphomicrobiales</taxon>
        <taxon>Nitrobacteraceae</taxon>
        <taxon>Afipia</taxon>
    </lineage>
</organism>
<name>Q6LBD3_AFIC5</name>
<dbReference type="SUPFAM" id="SSF56784">
    <property type="entry name" value="HAD-like"/>
    <property type="match status" value="1"/>
</dbReference>